<keyword evidence="1" id="KW-0732">Signal</keyword>
<feature type="signal peptide" evidence="1">
    <location>
        <begin position="1"/>
        <end position="24"/>
    </location>
</feature>
<dbReference type="Proteomes" id="UP000537141">
    <property type="component" value="Unassembled WGS sequence"/>
</dbReference>
<dbReference type="AlphaFoldDB" id="A0A7X0NFK9"/>
<sequence>MSSKFHSTFMVLLLCVAFVGQALASNVMAYHMLAMKSMNVAETSHSMPMMDHSHHAMMSETSDNTNSETENCCYQTCECFTGSCTSAIALLNDSGSSAFINTFDKTLILSTSLQNQSLKSLYRPPIFG</sequence>
<evidence type="ECO:0000256" key="1">
    <source>
        <dbReference type="SAM" id="SignalP"/>
    </source>
</evidence>
<feature type="chain" id="PRO_5031054371" description="DUF2946 domain-containing protein" evidence="1">
    <location>
        <begin position="25"/>
        <end position="128"/>
    </location>
</feature>
<evidence type="ECO:0008006" key="4">
    <source>
        <dbReference type="Google" id="ProtNLM"/>
    </source>
</evidence>
<keyword evidence="3" id="KW-1185">Reference proteome</keyword>
<protein>
    <recommendedName>
        <fullName evidence="4">DUF2946 domain-containing protein</fullName>
    </recommendedName>
</protein>
<accession>A0A7X0NFK9</accession>
<reference evidence="2 3" key="1">
    <citation type="submission" date="2020-08" db="EMBL/GenBank/DDBJ databases">
        <title>Genomic Encyclopedia of Type Strains, Phase IV (KMG-IV): sequencing the most valuable type-strain genomes for metagenomic binning, comparative biology and taxonomic classification.</title>
        <authorList>
            <person name="Goeker M."/>
        </authorList>
    </citation>
    <scope>NUCLEOTIDE SEQUENCE [LARGE SCALE GENOMIC DNA]</scope>
    <source>
        <strain evidence="2 3">DSM 26287</strain>
    </source>
</reference>
<evidence type="ECO:0000313" key="3">
    <source>
        <dbReference type="Proteomes" id="UP000537141"/>
    </source>
</evidence>
<comment type="caution">
    <text evidence="2">The sequence shown here is derived from an EMBL/GenBank/DDBJ whole genome shotgun (WGS) entry which is preliminary data.</text>
</comment>
<dbReference type="RefSeq" id="WP_184423301.1">
    <property type="nucleotide sequence ID" value="NZ_AP027362.1"/>
</dbReference>
<organism evidence="2 3">
    <name type="scientific">Thalassotalea piscium</name>
    <dbReference type="NCBI Taxonomy" id="1230533"/>
    <lineage>
        <taxon>Bacteria</taxon>
        <taxon>Pseudomonadati</taxon>
        <taxon>Pseudomonadota</taxon>
        <taxon>Gammaproteobacteria</taxon>
        <taxon>Alteromonadales</taxon>
        <taxon>Colwelliaceae</taxon>
        <taxon>Thalassotalea</taxon>
    </lineage>
</organism>
<proteinExistence type="predicted"/>
<name>A0A7X0NFK9_9GAMM</name>
<evidence type="ECO:0000313" key="2">
    <source>
        <dbReference type="EMBL" id="MBB6542530.1"/>
    </source>
</evidence>
<gene>
    <name evidence="2" type="ORF">HNQ55_001029</name>
</gene>
<dbReference type="EMBL" id="JACHHU010000006">
    <property type="protein sequence ID" value="MBB6542530.1"/>
    <property type="molecule type" value="Genomic_DNA"/>
</dbReference>